<keyword evidence="3" id="KW-1185">Reference proteome</keyword>
<evidence type="ECO:0000313" key="2">
    <source>
        <dbReference type="EMBL" id="VDN15411.1"/>
    </source>
</evidence>
<name>A0A3P7MBX1_DIBLA</name>
<dbReference type="OrthoDB" id="2187496at2759"/>
<sequence length="101" mass="10908">MLVQKADTPVSRPPPPFLKTAPELTVRGSPTEPSPVFLRYEEGLPVERVVIPCQHGQPLGFSVCGGSDVSCFPFSAASSGIFISRFVLVRLDLNSELHPTT</sequence>
<gene>
    <name evidence="2" type="ORF">DILT_LOCUS11242</name>
</gene>
<dbReference type="AlphaFoldDB" id="A0A3P7MBX1"/>
<protein>
    <submittedName>
        <fullName evidence="2">Uncharacterized protein</fullName>
    </submittedName>
</protein>
<organism evidence="2 3">
    <name type="scientific">Dibothriocephalus latus</name>
    <name type="common">Fish tapeworm</name>
    <name type="synonym">Diphyllobothrium latum</name>
    <dbReference type="NCBI Taxonomy" id="60516"/>
    <lineage>
        <taxon>Eukaryota</taxon>
        <taxon>Metazoa</taxon>
        <taxon>Spiralia</taxon>
        <taxon>Lophotrochozoa</taxon>
        <taxon>Platyhelminthes</taxon>
        <taxon>Cestoda</taxon>
        <taxon>Eucestoda</taxon>
        <taxon>Diphyllobothriidea</taxon>
        <taxon>Diphyllobothriidae</taxon>
        <taxon>Dibothriocephalus</taxon>
    </lineage>
</organism>
<reference evidence="2 3" key="1">
    <citation type="submission" date="2018-11" db="EMBL/GenBank/DDBJ databases">
        <authorList>
            <consortium name="Pathogen Informatics"/>
        </authorList>
    </citation>
    <scope>NUCLEOTIDE SEQUENCE [LARGE SCALE GENOMIC DNA]</scope>
</reference>
<evidence type="ECO:0000313" key="3">
    <source>
        <dbReference type="Proteomes" id="UP000281553"/>
    </source>
</evidence>
<dbReference type="EMBL" id="UYRU01062423">
    <property type="protein sequence ID" value="VDN15411.1"/>
    <property type="molecule type" value="Genomic_DNA"/>
</dbReference>
<accession>A0A3P7MBX1</accession>
<feature type="region of interest" description="Disordered" evidence="1">
    <location>
        <begin position="1"/>
        <end position="30"/>
    </location>
</feature>
<dbReference type="InterPro" id="IPR036034">
    <property type="entry name" value="PDZ_sf"/>
</dbReference>
<dbReference type="Proteomes" id="UP000281553">
    <property type="component" value="Unassembled WGS sequence"/>
</dbReference>
<evidence type="ECO:0000256" key="1">
    <source>
        <dbReference type="SAM" id="MobiDB-lite"/>
    </source>
</evidence>
<proteinExistence type="predicted"/>
<dbReference type="Gene3D" id="2.30.42.10">
    <property type="match status" value="1"/>
</dbReference>